<dbReference type="SUPFAM" id="SSF46785">
    <property type="entry name" value="Winged helix' DNA-binding domain"/>
    <property type="match status" value="1"/>
</dbReference>
<evidence type="ECO:0000256" key="4">
    <source>
        <dbReference type="ARBA" id="ARBA00023163"/>
    </source>
</evidence>
<dbReference type="AlphaFoldDB" id="A0A1M4VZG2"/>
<dbReference type="EMBL" id="FQTU01000006">
    <property type="protein sequence ID" value="SHE74401.1"/>
    <property type="molecule type" value="Genomic_DNA"/>
</dbReference>
<dbReference type="Gene3D" id="1.10.10.60">
    <property type="entry name" value="Homeodomain-like"/>
    <property type="match status" value="1"/>
</dbReference>
<evidence type="ECO:0000313" key="8">
    <source>
        <dbReference type="Proteomes" id="UP000184251"/>
    </source>
</evidence>
<dbReference type="InterPro" id="IPR007324">
    <property type="entry name" value="Sugar-bd_dom_put"/>
</dbReference>
<keyword evidence="8" id="KW-1185">Reference proteome</keyword>
<keyword evidence="3 7" id="KW-0238">DNA-binding</keyword>
<dbReference type="RefSeq" id="WP_073270097.1">
    <property type="nucleotide sequence ID" value="NZ_FQTU01000006.1"/>
</dbReference>
<dbReference type="InterPro" id="IPR036390">
    <property type="entry name" value="WH_DNA-bd_sf"/>
</dbReference>
<dbReference type="PANTHER" id="PTHR34294:SF1">
    <property type="entry name" value="TRANSCRIPTIONAL REGULATOR LSRR"/>
    <property type="match status" value="1"/>
</dbReference>
<dbReference type="Proteomes" id="UP000184251">
    <property type="component" value="Unassembled WGS sequence"/>
</dbReference>
<reference evidence="7 8" key="1">
    <citation type="submission" date="2016-11" db="EMBL/GenBank/DDBJ databases">
        <authorList>
            <person name="Jaros S."/>
            <person name="Januszkiewicz K."/>
            <person name="Wedrychowicz H."/>
        </authorList>
    </citation>
    <scope>NUCLEOTIDE SEQUENCE [LARGE SCALE GENOMIC DNA]</scope>
    <source>
        <strain evidence="7 8">DSM 14828</strain>
    </source>
</reference>
<organism evidence="7 8">
    <name type="scientific">Alkalibacter saccharofermentans DSM 14828</name>
    <dbReference type="NCBI Taxonomy" id="1120975"/>
    <lineage>
        <taxon>Bacteria</taxon>
        <taxon>Bacillati</taxon>
        <taxon>Bacillota</taxon>
        <taxon>Clostridia</taxon>
        <taxon>Eubacteriales</taxon>
        <taxon>Eubacteriaceae</taxon>
        <taxon>Alkalibacter</taxon>
    </lineage>
</organism>
<comment type="similarity">
    <text evidence="1">Belongs to the SorC transcriptional regulatory family.</text>
</comment>
<dbReference type="GO" id="GO:0030246">
    <property type="term" value="F:carbohydrate binding"/>
    <property type="evidence" value="ECO:0007669"/>
    <property type="project" value="InterPro"/>
</dbReference>
<feature type="domain" description="Sugar-binding" evidence="5">
    <location>
        <begin position="59"/>
        <end position="305"/>
    </location>
</feature>
<dbReference type="InterPro" id="IPR037171">
    <property type="entry name" value="NagB/RpiA_transferase-like"/>
</dbReference>
<accession>A0A1M4VZG2</accession>
<gene>
    <name evidence="7" type="ORF">SAMN02746064_01112</name>
</gene>
<evidence type="ECO:0000256" key="2">
    <source>
        <dbReference type="ARBA" id="ARBA00023015"/>
    </source>
</evidence>
<dbReference type="STRING" id="1120975.SAMN02746064_01112"/>
<sequence length="306" mass="33715">MDYSKNLLIKVCEFYYNMNMNQQQIANKLNISRVKVSRLLSEAKNKGIVKIEIRYPGDNCIQTEGLLENRYGLEEAVIISSKDKSEDLVFSEVTKIAAEFMEEKITPKDIIGLAWGRTIKNMTYRIPQINKGKHAVQLLGNIGSIDVSGDVIVRKIANALGTSMSLLPAPAIVDSKHIKEAIMSDGKIKSIFEDQKKCTIAFVGIGEANEKSILVETGYLKEEDLTDLKNAKAKGEICGRFIDEKGELCKCSIDERVLGISFEDLKNIPLVVAIATGKEKAEAMKAVLKSGAVNVLITDEVTASLL</sequence>
<keyword evidence="4" id="KW-0804">Transcription</keyword>
<evidence type="ECO:0000256" key="3">
    <source>
        <dbReference type="ARBA" id="ARBA00023125"/>
    </source>
</evidence>
<feature type="domain" description="HTH crp-type" evidence="6">
    <location>
        <begin position="17"/>
        <end position="50"/>
    </location>
</feature>
<dbReference type="Gene3D" id="3.40.50.1360">
    <property type="match status" value="1"/>
</dbReference>
<evidence type="ECO:0000313" key="7">
    <source>
        <dbReference type="EMBL" id="SHE74401.1"/>
    </source>
</evidence>
<evidence type="ECO:0000259" key="5">
    <source>
        <dbReference type="Pfam" id="PF04198"/>
    </source>
</evidence>
<dbReference type="GO" id="GO:0006355">
    <property type="term" value="P:regulation of DNA-templated transcription"/>
    <property type="evidence" value="ECO:0007669"/>
    <property type="project" value="InterPro"/>
</dbReference>
<evidence type="ECO:0000259" key="6">
    <source>
        <dbReference type="Pfam" id="PF13545"/>
    </source>
</evidence>
<dbReference type="Pfam" id="PF04198">
    <property type="entry name" value="Sugar-bind"/>
    <property type="match status" value="1"/>
</dbReference>
<protein>
    <submittedName>
        <fullName evidence="7">DNA-binding transcriptional regulator LsrR, DeoR family</fullName>
    </submittedName>
</protein>
<dbReference type="SUPFAM" id="SSF100950">
    <property type="entry name" value="NagB/RpiA/CoA transferase-like"/>
    <property type="match status" value="1"/>
</dbReference>
<evidence type="ECO:0000256" key="1">
    <source>
        <dbReference type="ARBA" id="ARBA00010466"/>
    </source>
</evidence>
<proteinExistence type="inferred from homology"/>
<name>A0A1M4VZG2_9FIRM</name>
<dbReference type="OrthoDB" id="58802at2"/>
<dbReference type="GO" id="GO:0003677">
    <property type="term" value="F:DNA binding"/>
    <property type="evidence" value="ECO:0007669"/>
    <property type="project" value="UniProtKB-KW"/>
</dbReference>
<keyword evidence="2" id="KW-0805">Transcription regulation</keyword>
<dbReference type="Pfam" id="PF13545">
    <property type="entry name" value="HTH_Crp_2"/>
    <property type="match status" value="1"/>
</dbReference>
<dbReference type="InterPro" id="IPR051054">
    <property type="entry name" value="SorC_transcr_regulators"/>
</dbReference>
<dbReference type="PANTHER" id="PTHR34294">
    <property type="entry name" value="TRANSCRIPTIONAL REGULATOR-RELATED"/>
    <property type="match status" value="1"/>
</dbReference>
<dbReference type="InterPro" id="IPR012318">
    <property type="entry name" value="HTH_CRP"/>
</dbReference>